<dbReference type="Gene3D" id="1.10.510.10">
    <property type="entry name" value="Transferase(Phosphotransferase) domain 1"/>
    <property type="match status" value="1"/>
</dbReference>
<reference evidence="10" key="3">
    <citation type="submission" date="2025-09" db="UniProtKB">
        <authorList>
            <consortium name="Ensembl"/>
        </authorList>
    </citation>
    <scope>IDENTIFICATION</scope>
</reference>
<feature type="binding site" evidence="7">
    <location>
        <position position="50"/>
    </location>
    <ligand>
        <name>ATP</name>
        <dbReference type="ChEBI" id="CHEBI:30616"/>
    </ligand>
</feature>
<keyword evidence="5" id="KW-0808">Transferase</keyword>
<comment type="similarity">
    <text evidence="1">Belongs to the protein kinase superfamily. STE Ser/Thr protein kinase family. STE20 subfamily.</text>
</comment>
<name>A0AAY4BTT1_9TELE</name>
<dbReference type="PROSITE" id="PS00108">
    <property type="entry name" value="PROTEIN_KINASE_ST"/>
    <property type="match status" value="1"/>
</dbReference>
<dbReference type="SMART" id="SM00220">
    <property type="entry name" value="S_TKc"/>
    <property type="match status" value="1"/>
</dbReference>
<dbReference type="PROSITE" id="PS50011">
    <property type="entry name" value="PROTEIN_KINASE_DOM"/>
    <property type="match status" value="1"/>
</dbReference>
<dbReference type="PROSITE" id="PS00107">
    <property type="entry name" value="PROTEIN_KINASE_ATP"/>
    <property type="match status" value="1"/>
</dbReference>
<dbReference type="Ensembl" id="ENSDCDT00010028743.1">
    <property type="protein sequence ID" value="ENSDCDP00010023581.1"/>
    <property type="gene ID" value="ENSDCDG00010014527.1"/>
</dbReference>
<dbReference type="GO" id="GO:0005524">
    <property type="term" value="F:ATP binding"/>
    <property type="evidence" value="ECO:0007669"/>
    <property type="project" value="UniProtKB-UniRule"/>
</dbReference>
<organism evidence="10 11">
    <name type="scientific">Denticeps clupeoides</name>
    <name type="common">denticle herring</name>
    <dbReference type="NCBI Taxonomy" id="299321"/>
    <lineage>
        <taxon>Eukaryota</taxon>
        <taxon>Metazoa</taxon>
        <taxon>Chordata</taxon>
        <taxon>Craniata</taxon>
        <taxon>Vertebrata</taxon>
        <taxon>Euteleostomi</taxon>
        <taxon>Actinopterygii</taxon>
        <taxon>Neopterygii</taxon>
        <taxon>Teleostei</taxon>
        <taxon>Clupei</taxon>
        <taxon>Clupeiformes</taxon>
        <taxon>Denticipitoidei</taxon>
        <taxon>Denticipitidae</taxon>
        <taxon>Denticeps</taxon>
    </lineage>
</organism>
<evidence type="ECO:0000259" key="9">
    <source>
        <dbReference type="PROSITE" id="PS50011"/>
    </source>
</evidence>
<dbReference type="GO" id="GO:0005737">
    <property type="term" value="C:cytoplasm"/>
    <property type="evidence" value="ECO:0007669"/>
    <property type="project" value="TreeGrafter"/>
</dbReference>
<dbReference type="InterPro" id="IPR017441">
    <property type="entry name" value="Protein_kinase_ATP_BS"/>
</dbReference>
<sequence length="359" mass="40919">ATNQQQIRSPIIGDNLHQYLHFKLNSLGKGSSGLVFKAVKNLTGQMAAVKVIDVKEKTPQKEVEFMQNTKHRNITKLLEIYLWKDLLYICMEHCNGGTLWDLCYETGSLTELEIAYVTKQCLQALHYMHGRGYMHRDIKLENIFLTFTGEVKIGDFGAIDRMENLPDEVAGTAETRAPEVSKVGERGSYDEKCDIWSLGISLLDLADCMSLVTYKPDEVYQSWTTNAKNQWSEDFKSFVRAALTVDPARSFMCNVQPGLFSLRRRLNGPKNGAEPDSGECSQTLERGKNCAWEIVFETKSDCAQPVARKKNSLTYTRNRITIHHFRSQLPKPDNTEFVECRSFNPRLTYTVQCDESQTE</sequence>
<evidence type="ECO:0000256" key="6">
    <source>
        <dbReference type="ARBA" id="ARBA00022840"/>
    </source>
</evidence>
<reference evidence="10" key="2">
    <citation type="submission" date="2025-08" db="UniProtKB">
        <authorList>
            <consortium name="Ensembl"/>
        </authorList>
    </citation>
    <scope>IDENTIFICATION</scope>
</reference>
<dbReference type="EC" id="2.7.11.1" evidence="2"/>
<evidence type="ECO:0000256" key="3">
    <source>
        <dbReference type="ARBA" id="ARBA00022527"/>
    </source>
</evidence>
<dbReference type="InterPro" id="IPR050629">
    <property type="entry name" value="STE20/SPS1-PAK"/>
</dbReference>
<keyword evidence="5" id="KW-0418">Kinase</keyword>
<dbReference type="GeneTree" id="ENSGT00980000202013"/>
<keyword evidence="11" id="KW-1185">Reference proteome</keyword>
<keyword evidence="6 7" id="KW-0067">ATP-binding</keyword>
<keyword evidence="3 8" id="KW-0723">Serine/threonine-protein kinase</keyword>
<keyword evidence="4 7" id="KW-0547">Nucleotide-binding</keyword>
<dbReference type="GO" id="GO:0008349">
    <property type="term" value="F:MAP kinase kinase kinase kinase activity"/>
    <property type="evidence" value="ECO:0007669"/>
    <property type="project" value="TreeGrafter"/>
</dbReference>
<evidence type="ECO:0000256" key="5">
    <source>
        <dbReference type="ARBA" id="ARBA00022777"/>
    </source>
</evidence>
<dbReference type="InterPro" id="IPR008271">
    <property type="entry name" value="Ser/Thr_kinase_AS"/>
</dbReference>
<feature type="domain" description="Protein kinase" evidence="9">
    <location>
        <begin position="21"/>
        <end position="260"/>
    </location>
</feature>
<dbReference type="InterPro" id="IPR000719">
    <property type="entry name" value="Prot_kinase_dom"/>
</dbReference>
<evidence type="ECO:0000256" key="7">
    <source>
        <dbReference type="PROSITE-ProRule" id="PRU10141"/>
    </source>
</evidence>
<dbReference type="PANTHER" id="PTHR48012">
    <property type="entry name" value="STERILE20-LIKE KINASE, ISOFORM B-RELATED"/>
    <property type="match status" value="1"/>
</dbReference>
<evidence type="ECO:0000256" key="2">
    <source>
        <dbReference type="ARBA" id="ARBA00012513"/>
    </source>
</evidence>
<evidence type="ECO:0000256" key="4">
    <source>
        <dbReference type="ARBA" id="ARBA00022741"/>
    </source>
</evidence>
<dbReference type="AlphaFoldDB" id="A0AAY4BTT1"/>
<dbReference type="Proteomes" id="UP000694580">
    <property type="component" value="Chromosome 1"/>
</dbReference>
<accession>A0AAY4BTT1</accession>
<proteinExistence type="inferred from homology"/>
<dbReference type="InterPro" id="IPR011009">
    <property type="entry name" value="Kinase-like_dom_sf"/>
</dbReference>
<dbReference type="PANTHER" id="PTHR48012:SF18">
    <property type="entry name" value="HAPPYHOUR, ISOFORM A"/>
    <property type="match status" value="1"/>
</dbReference>
<dbReference type="Pfam" id="PF00069">
    <property type="entry name" value="Pkinase"/>
    <property type="match status" value="1"/>
</dbReference>
<evidence type="ECO:0000313" key="11">
    <source>
        <dbReference type="Proteomes" id="UP000694580"/>
    </source>
</evidence>
<evidence type="ECO:0000256" key="1">
    <source>
        <dbReference type="ARBA" id="ARBA00008874"/>
    </source>
</evidence>
<evidence type="ECO:0000313" key="10">
    <source>
        <dbReference type="Ensembl" id="ENSDCDP00010023581.1"/>
    </source>
</evidence>
<protein>
    <recommendedName>
        <fullName evidence="2">non-specific serine/threonine protein kinase</fullName>
        <ecNumber evidence="2">2.7.11.1</ecNumber>
    </recommendedName>
</protein>
<reference evidence="10 11" key="1">
    <citation type="submission" date="2020-06" db="EMBL/GenBank/DDBJ databases">
        <authorList>
            <consortium name="Wellcome Sanger Institute Data Sharing"/>
        </authorList>
    </citation>
    <scope>NUCLEOTIDE SEQUENCE [LARGE SCALE GENOMIC DNA]</scope>
</reference>
<evidence type="ECO:0000256" key="8">
    <source>
        <dbReference type="RuleBase" id="RU000304"/>
    </source>
</evidence>
<dbReference type="SUPFAM" id="SSF56112">
    <property type="entry name" value="Protein kinase-like (PK-like)"/>
    <property type="match status" value="1"/>
</dbReference>